<reference evidence="3 4" key="1">
    <citation type="submission" date="2019-10" db="EMBL/GenBank/DDBJ databases">
        <authorList>
            <person name="Palmer J.M."/>
        </authorList>
    </citation>
    <scope>NUCLEOTIDE SEQUENCE [LARGE SCALE GENOMIC DNA]</scope>
    <source>
        <strain evidence="3 4">TWF718</strain>
    </source>
</reference>
<dbReference type="Proteomes" id="UP001313282">
    <property type="component" value="Unassembled WGS sequence"/>
</dbReference>
<comment type="caution">
    <text evidence="3">The sequence shown here is derived from an EMBL/GenBank/DDBJ whole genome shotgun (WGS) entry which is preliminary data.</text>
</comment>
<dbReference type="Pfam" id="PF11327">
    <property type="entry name" value="Egh16-like"/>
    <property type="match status" value="1"/>
</dbReference>
<evidence type="ECO:0000256" key="1">
    <source>
        <dbReference type="SAM" id="MobiDB-lite"/>
    </source>
</evidence>
<accession>A0AAN8RAN6</accession>
<feature type="compositionally biased region" description="Acidic residues" evidence="1">
    <location>
        <begin position="383"/>
        <end position="441"/>
    </location>
</feature>
<organism evidence="3 4">
    <name type="scientific">Orbilia javanica</name>
    <dbReference type="NCBI Taxonomy" id="47235"/>
    <lineage>
        <taxon>Eukaryota</taxon>
        <taxon>Fungi</taxon>
        <taxon>Dikarya</taxon>
        <taxon>Ascomycota</taxon>
        <taxon>Pezizomycotina</taxon>
        <taxon>Orbiliomycetes</taxon>
        <taxon>Orbiliales</taxon>
        <taxon>Orbiliaceae</taxon>
        <taxon>Orbilia</taxon>
    </lineage>
</organism>
<evidence type="ECO:0000256" key="2">
    <source>
        <dbReference type="SAM" id="SignalP"/>
    </source>
</evidence>
<feature type="signal peptide" evidence="2">
    <location>
        <begin position="1"/>
        <end position="23"/>
    </location>
</feature>
<evidence type="ECO:0000313" key="4">
    <source>
        <dbReference type="Proteomes" id="UP001313282"/>
    </source>
</evidence>
<keyword evidence="2" id="KW-0732">Signal</keyword>
<proteinExistence type="predicted"/>
<dbReference type="InterPro" id="IPR021476">
    <property type="entry name" value="Egh16-like"/>
</dbReference>
<dbReference type="PANTHER" id="PTHR34618">
    <property type="entry name" value="SURFACE PROTEIN MAS1, PUTATIVE-RELATED"/>
    <property type="match status" value="1"/>
</dbReference>
<feature type="region of interest" description="Disordered" evidence="1">
    <location>
        <begin position="377"/>
        <end position="453"/>
    </location>
</feature>
<sequence length="453" mass="50181">MHLSTLLTTATVALVGLSEVASGHMVVFDAWGSNQPKIRGYGLGFSLKNTRKDPFGRILDVPVFDRTVIHDRNNATYLNNGCGFSANSVGYYIKNNNPARWNAQKRKKTFYEQKANPLARINVPNHVQALALQENQGRTRKRAPWAKWNVRTGIPKIAAGKTLVVLTRTVKGGPRILNCRIDFKGHGQSWTRHLKMIGCGKVGKDITAGCSPAKLHKVWNKFKFQLPPDLNCRGIYGPNKGIRNICMVRCQEGSLNGPFGGCIPFQQRRPAAVKTVVVTKTVQGKTTKVTQLVTRKVKTETIRPVQTVTQTVVEVITRRPQPVRTVTVRVVTVTKLPFTYTVYVNGKQTATRATKTNQVITETATITKTLPAVTETQTVIQTDEFEDEVGGGDDVDEDDKELEDQPEDDEETTPEEGGDATGDDGDDGDESDGDVELDEDANSYARRLRFLRD</sequence>
<dbReference type="AlphaFoldDB" id="A0AAN8RAN6"/>
<protein>
    <submittedName>
        <fullName evidence="3">Uncharacterized protein</fullName>
    </submittedName>
</protein>
<feature type="chain" id="PRO_5042964866" evidence="2">
    <location>
        <begin position="24"/>
        <end position="453"/>
    </location>
</feature>
<dbReference type="EMBL" id="JAVHNR010000007">
    <property type="protein sequence ID" value="KAK6336851.1"/>
    <property type="molecule type" value="Genomic_DNA"/>
</dbReference>
<evidence type="ECO:0000313" key="3">
    <source>
        <dbReference type="EMBL" id="KAK6336851.1"/>
    </source>
</evidence>
<name>A0AAN8RAN6_9PEZI</name>
<dbReference type="PANTHER" id="PTHR34618:SF1">
    <property type="entry name" value="SECRETED PROTEIN"/>
    <property type="match status" value="1"/>
</dbReference>
<gene>
    <name evidence="3" type="ORF">TWF718_009639</name>
</gene>
<keyword evidence="4" id="KW-1185">Reference proteome</keyword>